<accession>A0A8H3ERP3</accession>
<feature type="region of interest" description="Disordered" evidence="1">
    <location>
        <begin position="56"/>
        <end position="88"/>
    </location>
</feature>
<evidence type="ECO:0000313" key="3">
    <source>
        <dbReference type="Proteomes" id="UP000664169"/>
    </source>
</evidence>
<dbReference type="OrthoDB" id="5323870at2759"/>
<dbReference type="InterPro" id="IPR036322">
    <property type="entry name" value="WD40_repeat_dom_sf"/>
</dbReference>
<feature type="compositionally biased region" description="Acidic residues" evidence="1">
    <location>
        <begin position="70"/>
        <end position="80"/>
    </location>
</feature>
<protein>
    <submittedName>
        <fullName evidence="2">Uncharacterized protein</fullName>
    </submittedName>
</protein>
<dbReference type="Proteomes" id="UP000664169">
    <property type="component" value="Unassembled WGS sequence"/>
</dbReference>
<dbReference type="EMBL" id="CAJPDQ010000006">
    <property type="protein sequence ID" value="CAF9911464.1"/>
    <property type="molecule type" value="Genomic_DNA"/>
</dbReference>
<evidence type="ECO:0000256" key="1">
    <source>
        <dbReference type="SAM" id="MobiDB-lite"/>
    </source>
</evidence>
<evidence type="ECO:0000313" key="2">
    <source>
        <dbReference type="EMBL" id="CAF9911464.1"/>
    </source>
</evidence>
<keyword evidence="3" id="KW-1185">Reference proteome</keyword>
<gene>
    <name evidence="2" type="ORF">GOMPHAMPRED_007415</name>
</gene>
<name>A0A8H3ERP3_9LECA</name>
<sequence>MEPKIRHRGGISYARYAFNRQICTADIYPFSAPDGSKIVVCGHENGILVLWRNIQPSKEDSNGSPRSDSGDDTEMNDAGDLETSGPQDAAKSVQKLDLMLGTAVLHLSFPPLPQLTKPQEVPQAPSLLQHNLVVALACADNSIRLLTLPLKAPSASQLNSRKIRQDMLSSEVGVEAFGGKLVTIPNAHQKAPRGIALTFVSRKTTMADGEEQDSKIDALIASHATDLTGSLLVHRIPVLAGKESFGTPELWRSSYLSSPAYSLDIFVSSIPGATPKILVGESINVVRIFECQSGKHQSGIWSLSLFVPDLKVFDQQTSSILSAKWVLDGQAIAVLLKGGDWGIWNISYGGVGQAISGNCPNPFTIMGKVGLVTGSAARKSSSELAESKSQLAPMTPGTRKIRQESLFTGKAGLLGQRGGISTKRTIGSYSTGETDESLLFWYGDNVAYLPSLRTHWQNKFKGASSVFSASANGNIREISLLGFGEDCRIGVSTFPLDGLSINGSASHPDILIVGERSLVVSSARSNNWISTTAPVTNQSRNSDQSLLSGRLLDVEGLDRLLGEMRGSRSSAASDVSTQKRVLFQPT</sequence>
<comment type="caution">
    <text evidence="2">The sequence shown here is derived from an EMBL/GenBank/DDBJ whole genome shotgun (WGS) entry which is preliminary data.</text>
</comment>
<proteinExistence type="predicted"/>
<dbReference type="AlphaFoldDB" id="A0A8H3ERP3"/>
<reference evidence="2" key="1">
    <citation type="submission" date="2021-03" db="EMBL/GenBank/DDBJ databases">
        <authorList>
            <person name="Tagirdzhanova G."/>
        </authorList>
    </citation>
    <scope>NUCLEOTIDE SEQUENCE</scope>
</reference>
<dbReference type="SUPFAM" id="SSF50978">
    <property type="entry name" value="WD40 repeat-like"/>
    <property type="match status" value="1"/>
</dbReference>
<organism evidence="2 3">
    <name type="scientific">Gomphillus americanus</name>
    <dbReference type="NCBI Taxonomy" id="1940652"/>
    <lineage>
        <taxon>Eukaryota</taxon>
        <taxon>Fungi</taxon>
        <taxon>Dikarya</taxon>
        <taxon>Ascomycota</taxon>
        <taxon>Pezizomycotina</taxon>
        <taxon>Lecanoromycetes</taxon>
        <taxon>OSLEUM clade</taxon>
        <taxon>Ostropomycetidae</taxon>
        <taxon>Ostropales</taxon>
        <taxon>Graphidaceae</taxon>
        <taxon>Gomphilloideae</taxon>
        <taxon>Gomphillus</taxon>
    </lineage>
</organism>